<evidence type="ECO:0000313" key="3">
    <source>
        <dbReference type="Proteomes" id="UP001164116"/>
    </source>
</evidence>
<dbReference type="Gene3D" id="3.30.200.20">
    <property type="entry name" value="Phosphorylase Kinase, domain 1"/>
    <property type="match status" value="1"/>
</dbReference>
<keyword evidence="2" id="KW-0808">Transferase</keyword>
<organism evidence="2 3">
    <name type="scientific">Pseudomonas quebecensis</name>
    <dbReference type="NCBI Taxonomy" id="2995174"/>
    <lineage>
        <taxon>Bacteria</taxon>
        <taxon>Pseudomonadati</taxon>
        <taxon>Pseudomonadota</taxon>
        <taxon>Gammaproteobacteria</taxon>
        <taxon>Pseudomonadales</taxon>
        <taxon>Pseudomonadaceae</taxon>
        <taxon>Pseudomonas</taxon>
    </lineage>
</organism>
<dbReference type="Gene3D" id="1.10.510.10">
    <property type="entry name" value="Transferase(Phosphotransferase) domain 1"/>
    <property type="match status" value="1"/>
</dbReference>
<dbReference type="GO" id="GO:0016301">
    <property type="term" value="F:kinase activity"/>
    <property type="evidence" value="ECO:0007669"/>
    <property type="project" value="UniProtKB-KW"/>
</dbReference>
<keyword evidence="3" id="KW-1185">Reference proteome</keyword>
<name>A0ABY6QCH2_9PSED</name>
<feature type="domain" description="Kinase OspG kinase" evidence="1">
    <location>
        <begin position="1007"/>
        <end position="1132"/>
    </location>
</feature>
<accession>A0ABY6QCH2</accession>
<sequence length="1167" mass="126951">MTTPTPPAVYVRHREYLHSAIASADEPSETLATPVPRPISAFKNSLGDHCDRRTLSRRLQTVIQQLPGQLVPDDTLTPAKARERMETALASLLSSTTMYVCEDASYQPPQPLPPNRLVSLDAYLQGCALQVPKTLEALVELKNALSAQAQAHPLGNLGGALSWPRAMPGEDQNTLVHLLHSNETGLQSLPLPEGGKGALGYLLSGSSVVEADLKHPMVAMEKLLASPKARALEQALRARLGGMPAVGCNSDYVMTAIQLGLDPESLAAPARNHVAGFDLASSQYWGQPASTVVEALGKHLIEQGRVSATTAHLGAYLLLAKAAPHYLVKDIPQSVTYGSVLWAQLTMAVARIEVQTPGRTLAMGYAEILLAAEQLDSDETVSQPIDYQALRDWGIASGFLVGAEQVPSASDMERVRTAYNHHLSSLKDASTLLQTDIPSRKAMALTQLKAAFPDLDSHLFEVRALHKARLKEGRPGLYPGERSMLDVVMEGGALGPEDHWISTDKRLPVQRFCALYEKGGLGVAAPFQASYDEALSALEDGQQRLVRHLISTLPLEDRRNLEEGKLEFFHTNQYTIAGDLLTPPALHVRGHTLEVKTTTRDGPNLYTIDTRRGVIEKENFLLRRRTEPYTTRKMEQREANILSRTAVFDPYDGKRAAHYAQQPQGTGQPDSFNSPRSQLIADVFVKSLDLNNADLLQEARGVTSYDQDRSRNHAISEFFLNLIPLRSAIVNFQNGSVGQGLFDLGMDVVGLVTLGAGKAAQAGKALGKTLSTASRLAKAARFVGATVVEAFNPLSGLGDLALVGGRLALRGGRTVVNHLKGATGSYDLLKIASKQYGDVATGSFKVAGERVEGAATLHNGKWYALDAQAMRPYGRPLEDFVPAARAVEGKVTLLPKAPDAELSNALFGSFNVPEARIAGCPRNSQGVYVAADGHVSHIRHTDSTGRTAVYEVRQVTRTEDGRVQARVYHNNRQTSLLVEHVQGDQWQRLGARGGSPASVKADLGREIGRGTEGVVYESLDGRSAYKDMGATSSDVLPDYTRHETRALNQYYGEGFATAILEDGRSYIKMPKLDGVSMAKIEKRSLPPEVRTLLEDALNGMEAKGVYHQDLQLKNLLYSSRDNKIYPVDIQSLPPELMVPGEALYEMEIAAYTRSKNDLKRRLSELLA</sequence>
<dbReference type="InterPro" id="IPR054466">
    <property type="entry name" value="OspG_kinase"/>
</dbReference>
<proteinExistence type="predicted"/>
<reference evidence="2" key="1">
    <citation type="submission" date="2022-11" db="EMBL/GenBank/DDBJ databases">
        <title>Taxonomic description of a new Pseudomonas species.</title>
        <authorList>
            <person name="Tambong J.T."/>
        </authorList>
    </citation>
    <scope>NUCLEOTIDE SEQUENCE</scope>
    <source>
        <strain evidence="2">S1Bt42</strain>
    </source>
</reference>
<dbReference type="Pfam" id="PF22303">
    <property type="entry name" value="OspG_kinase"/>
    <property type="match status" value="1"/>
</dbReference>
<dbReference type="InterPro" id="IPR011009">
    <property type="entry name" value="Kinase-like_dom_sf"/>
</dbReference>
<keyword evidence="2" id="KW-0418">Kinase</keyword>
<protein>
    <submittedName>
        <fullName evidence="2">Serine/threonine-protein kinase</fullName>
    </submittedName>
</protein>
<gene>
    <name evidence="2" type="ORF">OSC50_16985</name>
</gene>
<dbReference type="EMBL" id="CP112866">
    <property type="protein sequence ID" value="UZW17076.1"/>
    <property type="molecule type" value="Genomic_DNA"/>
</dbReference>
<evidence type="ECO:0000259" key="1">
    <source>
        <dbReference type="Pfam" id="PF22303"/>
    </source>
</evidence>
<dbReference type="SUPFAM" id="SSF56112">
    <property type="entry name" value="Protein kinase-like (PK-like)"/>
    <property type="match status" value="1"/>
</dbReference>
<dbReference type="Proteomes" id="UP001164116">
    <property type="component" value="Chromosome"/>
</dbReference>
<dbReference type="RefSeq" id="WP_266248447.1">
    <property type="nucleotide sequence ID" value="NZ_CP112866.1"/>
</dbReference>
<evidence type="ECO:0000313" key="2">
    <source>
        <dbReference type="EMBL" id="UZW17076.1"/>
    </source>
</evidence>